<dbReference type="GO" id="GO:0000976">
    <property type="term" value="F:transcription cis-regulatory region binding"/>
    <property type="evidence" value="ECO:0007669"/>
    <property type="project" value="TreeGrafter"/>
</dbReference>
<dbReference type="Pfam" id="PF00440">
    <property type="entry name" value="TetR_N"/>
    <property type="match status" value="1"/>
</dbReference>
<dbReference type="InterPro" id="IPR009057">
    <property type="entry name" value="Homeodomain-like_sf"/>
</dbReference>
<evidence type="ECO:0000259" key="5">
    <source>
        <dbReference type="PROSITE" id="PS50977"/>
    </source>
</evidence>
<keyword evidence="2 4" id="KW-0238">DNA-binding</keyword>
<comment type="caution">
    <text evidence="6">The sequence shown here is derived from an EMBL/GenBank/DDBJ whole genome shotgun (WGS) entry which is preliminary data.</text>
</comment>
<dbReference type="GO" id="GO:0003700">
    <property type="term" value="F:DNA-binding transcription factor activity"/>
    <property type="evidence" value="ECO:0007669"/>
    <property type="project" value="TreeGrafter"/>
</dbReference>
<dbReference type="RefSeq" id="WP_170196694.1">
    <property type="nucleotide sequence ID" value="NZ_JABBNB010000032.1"/>
</dbReference>
<dbReference type="InterPro" id="IPR025996">
    <property type="entry name" value="MT1864/Rv1816-like_C"/>
</dbReference>
<evidence type="ECO:0000256" key="4">
    <source>
        <dbReference type="PROSITE-ProRule" id="PRU00335"/>
    </source>
</evidence>
<evidence type="ECO:0000313" key="7">
    <source>
        <dbReference type="Proteomes" id="UP000550729"/>
    </source>
</evidence>
<dbReference type="EMBL" id="JABBNB010000032">
    <property type="protein sequence ID" value="NMO04187.1"/>
    <property type="molecule type" value="Genomic_DNA"/>
</dbReference>
<dbReference type="InterPro" id="IPR001647">
    <property type="entry name" value="HTH_TetR"/>
</dbReference>
<sequence length="227" mass="24492">MTTPRARKRLAIEAQILTLGREQLATVGAAALSLRAIARELNMVSSAVYRYVESRDELLTRLVVEAFGELADAVNAALCDAADGTHRRRLEVLAHAFRAWSVVHPSQYALLYGSPVPGYDAPPERTGEPGTRVMIALITILADANAAGAFTADDDVDADLTDDFGRIRNELDLDLSDSQFAYALCVWTWLVGAVGQEVFGGFGADTFGAPRLVFDAQLASILGTHLR</sequence>
<dbReference type="Pfam" id="PF13305">
    <property type="entry name" value="TetR_C_33"/>
    <property type="match status" value="1"/>
</dbReference>
<keyword evidence="3" id="KW-0804">Transcription</keyword>
<dbReference type="InterPro" id="IPR050109">
    <property type="entry name" value="HTH-type_TetR-like_transc_reg"/>
</dbReference>
<dbReference type="Proteomes" id="UP000550729">
    <property type="component" value="Unassembled WGS sequence"/>
</dbReference>
<dbReference type="AlphaFoldDB" id="A0A848L148"/>
<name>A0A848L148_9ACTN</name>
<organism evidence="6 7">
    <name type="scientific">Gordonia asplenii</name>
    <dbReference type="NCBI Taxonomy" id="2725283"/>
    <lineage>
        <taxon>Bacteria</taxon>
        <taxon>Bacillati</taxon>
        <taxon>Actinomycetota</taxon>
        <taxon>Actinomycetes</taxon>
        <taxon>Mycobacteriales</taxon>
        <taxon>Gordoniaceae</taxon>
        <taxon>Gordonia</taxon>
    </lineage>
</organism>
<dbReference type="SUPFAM" id="SSF46689">
    <property type="entry name" value="Homeodomain-like"/>
    <property type="match status" value="1"/>
</dbReference>
<feature type="DNA-binding region" description="H-T-H motif" evidence="4">
    <location>
        <begin position="33"/>
        <end position="52"/>
    </location>
</feature>
<evidence type="ECO:0000256" key="3">
    <source>
        <dbReference type="ARBA" id="ARBA00023163"/>
    </source>
</evidence>
<protein>
    <submittedName>
        <fullName evidence="6">TetR/AcrR family transcriptional regulator</fullName>
    </submittedName>
</protein>
<dbReference type="PROSITE" id="PS50977">
    <property type="entry name" value="HTH_TETR_2"/>
    <property type="match status" value="1"/>
</dbReference>
<dbReference type="PANTHER" id="PTHR30055">
    <property type="entry name" value="HTH-TYPE TRANSCRIPTIONAL REGULATOR RUTR"/>
    <property type="match status" value="1"/>
</dbReference>
<evidence type="ECO:0000313" key="6">
    <source>
        <dbReference type="EMBL" id="NMO04187.1"/>
    </source>
</evidence>
<dbReference type="PANTHER" id="PTHR30055:SF243">
    <property type="entry name" value="HTH-TYPE TRANSCRIPTIONAL REGULATOR RV1816"/>
    <property type="match status" value="1"/>
</dbReference>
<gene>
    <name evidence="6" type="ORF">HH308_23500</name>
</gene>
<reference evidence="6 7" key="1">
    <citation type="submission" date="2020-04" db="EMBL/GenBank/DDBJ databases">
        <title>Gordonia sp. nov. TBRC 11910.</title>
        <authorList>
            <person name="Suriyachadkun C."/>
        </authorList>
    </citation>
    <scope>NUCLEOTIDE SEQUENCE [LARGE SCALE GENOMIC DNA]</scope>
    <source>
        <strain evidence="6 7">TBRC 11910</strain>
    </source>
</reference>
<keyword evidence="7" id="KW-1185">Reference proteome</keyword>
<dbReference type="Gene3D" id="1.10.357.10">
    <property type="entry name" value="Tetracycline Repressor, domain 2"/>
    <property type="match status" value="1"/>
</dbReference>
<dbReference type="SUPFAM" id="SSF48498">
    <property type="entry name" value="Tetracyclin repressor-like, C-terminal domain"/>
    <property type="match status" value="1"/>
</dbReference>
<dbReference type="InterPro" id="IPR036271">
    <property type="entry name" value="Tet_transcr_reg_TetR-rel_C_sf"/>
</dbReference>
<evidence type="ECO:0000256" key="1">
    <source>
        <dbReference type="ARBA" id="ARBA00023015"/>
    </source>
</evidence>
<feature type="domain" description="HTH tetR-type" evidence="5">
    <location>
        <begin position="10"/>
        <end position="70"/>
    </location>
</feature>
<accession>A0A848L148</accession>
<evidence type="ECO:0000256" key="2">
    <source>
        <dbReference type="ARBA" id="ARBA00023125"/>
    </source>
</evidence>
<keyword evidence="1" id="KW-0805">Transcription regulation</keyword>
<proteinExistence type="predicted"/>